<evidence type="ECO:0000259" key="1">
    <source>
        <dbReference type="Pfam" id="PF00009"/>
    </source>
</evidence>
<proteinExistence type="predicted"/>
<feature type="domain" description="Tr-type G" evidence="1">
    <location>
        <begin position="63"/>
        <end position="161"/>
    </location>
</feature>
<dbReference type="PANTHER" id="PTHR13696:SF52">
    <property type="entry name" value="PARA FAMILY PROTEIN CT_582"/>
    <property type="match status" value="1"/>
</dbReference>
<dbReference type="InterPro" id="IPR025669">
    <property type="entry name" value="AAA_dom"/>
</dbReference>
<dbReference type="EMBL" id="JADBEF010000002">
    <property type="protein sequence ID" value="MBE1566588.1"/>
    <property type="molecule type" value="Genomic_DNA"/>
</dbReference>
<reference evidence="3 4" key="1">
    <citation type="submission" date="2020-10" db="EMBL/GenBank/DDBJ databases">
        <title>Sequencing the genomes of 1000 actinobacteria strains.</title>
        <authorList>
            <person name="Klenk H.-P."/>
        </authorList>
    </citation>
    <scope>NUCLEOTIDE SEQUENCE [LARGE SCALE GENOMIC DNA]</scope>
    <source>
        <strain evidence="3 4">DSM 43748</strain>
    </source>
</reference>
<evidence type="ECO:0000313" key="3">
    <source>
        <dbReference type="EMBL" id="MBE1566588.1"/>
    </source>
</evidence>
<feature type="domain" description="AAA" evidence="2">
    <location>
        <begin position="3"/>
        <end position="54"/>
    </location>
</feature>
<dbReference type="PANTHER" id="PTHR13696">
    <property type="entry name" value="P-LOOP CONTAINING NUCLEOSIDE TRIPHOSPHATE HYDROLASE"/>
    <property type="match status" value="1"/>
</dbReference>
<name>A0ABR9KX29_9ACTN</name>
<dbReference type="Proteomes" id="UP000661607">
    <property type="component" value="Unassembled WGS sequence"/>
</dbReference>
<dbReference type="InterPro" id="IPR050678">
    <property type="entry name" value="DNA_Partitioning_ATPase"/>
</dbReference>
<dbReference type="Pfam" id="PF13614">
    <property type="entry name" value="AAA_31"/>
    <property type="match status" value="1"/>
</dbReference>
<keyword evidence="4" id="KW-1185">Reference proteome</keyword>
<dbReference type="CDD" id="cd02042">
    <property type="entry name" value="ParAB_family"/>
    <property type="match status" value="1"/>
</dbReference>
<dbReference type="Gene3D" id="3.40.50.300">
    <property type="entry name" value="P-loop containing nucleotide triphosphate hydrolases"/>
    <property type="match status" value="1"/>
</dbReference>
<dbReference type="InterPro" id="IPR027417">
    <property type="entry name" value="P-loop_NTPase"/>
</dbReference>
<dbReference type="Pfam" id="PF00009">
    <property type="entry name" value="GTP_EFTU"/>
    <property type="match status" value="1"/>
</dbReference>
<gene>
    <name evidence="3" type="ORF">H4W81_009460</name>
</gene>
<dbReference type="PIRSF" id="PIRSF009320">
    <property type="entry name" value="Nuc_binding_HP_1000"/>
    <property type="match status" value="1"/>
</dbReference>
<comment type="caution">
    <text evidence="3">The sequence shown here is derived from an EMBL/GenBank/DDBJ whole genome shotgun (WGS) entry which is preliminary data.</text>
</comment>
<dbReference type="RefSeq" id="WP_192781589.1">
    <property type="nucleotide sequence ID" value="NZ_BAAASY010000032.1"/>
</dbReference>
<evidence type="ECO:0000313" key="4">
    <source>
        <dbReference type="Proteomes" id="UP000661607"/>
    </source>
</evidence>
<organism evidence="3 4">
    <name type="scientific">Nonomuraea africana</name>
    <dbReference type="NCBI Taxonomy" id="46171"/>
    <lineage>
        <taxon>Bacteria</taxon>
        <taxon>Bacillati</taxon>
        <taxon>Actinomycetota</taxon>
        <taxon>Actinomycetes</taxon>
        <taxon>Streptosporangiales</taxon>
        <taxon>Streptosporangiaceae</taxon>
        <taxon>Nonomuraea</taxon>
    </lineage>
</organism>
<sequence length="226" mass="24773">MPRTIAVVNQKGGVGKTTTCINLGIVTVVAGGKALVIDADPQKSATDAAALLKKGKHGLPCDFTTESGHEALRNLHRIRNYDRKYVDTPGSLENEGRVQAVLSNSDLVIIPFDLDGGALKPTIRTARLAQEMGVPFAILMTKVDPHATRGPKLVLEAREVFDEQGLPYFKVFTRNYTCYSDCVKNNTIITEWRDGSARTAVEELHRVHAAVELKLSRLPIVERVGR</sequence>
<dbReference type="SUPFAM" id="SSF52540">
    <property type="entry name" value="P-loop containing nucleoside triphosphate hydrolases"/>
    <property type="match status" value="1"/>
</dbReference>
<dbReference type="InterPro" id="IPR000795">
    <property type="entry name" value="T_Tr_GTP-bd_dom"/>
</dbReference>
<accession>A0ABR9KX29</accession>
<evidence type="ECO:0000259" key="2">
    <source>
        <dbReference type="Pfam" id="PF13614"/>
    </source>
</evidence>
<protein>
    <submittedName>
        <fullName evidence="3">Chromosome partitioning protein</fullName>
    </submittedName>
</protein>